<dbReference type="AlphaFoldDB" id="A0A0H2X5V4"/>
<sequence length="64" mass="6811">MGGAWSWTARACGRRAADALDALNSAHASDGRHADNASIERLHGVHALLNFAAIKRPIQCVFSP</sequence>
<organism evidence="1 2">
    <name type="scientific">Xanthomonas campestris pv. campestris (strain 8004)</name>
    <dbReference type="NCBI Taxonomy" id="314565"/>
    <lineage>
        <taxon>Bacteria</taxon>
        <taxon>Pseudomonadati</taxon>
        <taxon>Pseudomonadota</taxon>
        <taxon>Gammaproteobacteria</taxon>
        <taxon>Lysobacterales</taxon>
        <taxon>Lysobacteraceae</taxon>
        <taxon>Xanthomonas</taxon>
    </lineage>
</organism>
<gene>
    <name evidence="1" type="ordered locus">XC_0815</name>
</gene>
<dbReference type="Proteomes" id="UP000000420">
    <property type="component" value="Chromosome"/>
</dbReference>
<dbReference type="KEGG" id="xcb:XC_0815"/>
<name>A0A0H2X5V4_XANC8</name>
<reference evidence="1 2" key="1">
    <citation type="journal article" date="2005" name="Genome Res.">
        <title>Comparative and functional genomic analyses of the pathogenicity of phytopathogen Xanthomonas campestris pv. campestris.</title>
        <authorList>
            <person name="Qian W."/>
            <person name="Jia Y."/>
            <person name="Ren S.X."/>
            <person name="He Y.Q."/>
            <person name="Feng J.X."/>
            <person name="Lu L.F."/>
            <person name="Sun Q."/>
            <person name="Ying G."/>
            <person name="Tang D.J."/>
            <person name="Tang H."/>
            <person name="Wu W."/>
            <person name="Hao P."/>
            <person name="Wang L."/>
            <person name="Jiang B.L."/>
            <person name="Zeng S."/>
            <person name="Gu W.Y."/>
            <person name="Lu G."/>
            <person name="Rong L."/>
            <person name="Tian Y."/>
            <person name="Yao Z."/>
            <person name="Fu G."/>
            <person name="Chen B."/>
            <person name="Fang R."/>
            <person name="Qiang B."/>
            <person name="Chen Z."/>
            <person name="Zhao G.P."/>
            <person name="Tang J.L."/>
            <person name="He C."/>
        </authorList>
    </citation>
    <scope>NUCLEOTIDE SEQUENCE [LARGE SCALE GENOMIC DNA]</scope>
    <source>
        <strain evidence="1 2">8004</strain>
    </source>
</reference>
<proteinExistence type="predicted"/>
<dbReference type="HOGENOM" id="CLU_2866727_0_0_6"/>
<evidence type="ECO:0000313" key="2">
    <source>
        <dbReference type="Proteomes" id="UP000000420"/>
    </source>
</evidence>
<evidence type="ECO:0000313" key="1">
    <source>
        <dbReference type="EMBL" id="AAY47890.1"/>
    </source>
</evidence>
<dbReference type="EMBL" id="CP000050">
    <property type="protein sequence ID" value="AAY47890.1"/>
    <property type="molecule type" value="Genomic_DNA"/>
</dbReference>
<accession>A0A0H2X5V4</accession>
<protein>
    <submittedName>
        <fullName evidence="1">Uncharacterized protein</fullName>
    </submittedName>
</protein>